<organism evidence="1 2">
    <name type="scientific">Dreissena polymorpha</name>
    <name type="common">Zebra mussel</name>
    <name type="synonym">Mytilus polymorpha</name>
    <dbReference type="NCBI Taxonomy" id="45954"/>
    <lineage>
        <taxon>Eukaryota</taxon>
        <taxon>Metazoa</taxon>
        <taxon>Spiralia</taxon>
        <taxon>Lophotrochozoa</taxon>
        <taxon>Mollusca</taxon>
        <taxon>Bivalvia</taxon>
        <taxon>Autobranchia</taxon>
        <taxon>Heteroconchia</taxon>
        <taxon>Euheterodonta</taxon>
        <taxon>Imparidentia</taxon>
        <taxon>Neoheterodontei</taxon>
        <taxon>Myida</taxon>
        <taxon>Dreissenoidea</taxon>
        <taxon>Dreissenidae</taxon>
        <taxon>Dreissena</taxon>
    </lineage>
</organism>
<keyword evidence="2" id="KW-1185">Reference proteome</keyword>
<reference evidence="1" key="2">
    <citation type="submission" date="2020-11" db="EMBL/GenBank/DDBJ databases">
        <authorList>
            <person name="McCartney M.A."/>
            <person name="Auch B."/>
            <person name="Kono T."/>
            <person name="Mallez S."/>
            <person name="Becker A."/>
            <person name="Gohl D.M."/>
            <person name="Silverstein K.A.T."/>
            <person name="Koren S."/>
            <person name="Bechman K.B."/>
            <person name="Herman A."/>
            <person name="Abrahante J.E."/>
            <person name="Garbe J."/>
        </authorList>
    </citation>
    <scope>NUCLEOTIDE SEQUENCE</scope>
    <source>
        <strain evidence="1">Duluth1</strain>
        <tissue evidence="1">Whole animal</tissue>
    </source>
</reference>
<dbReference type="Proteomes" id="UP000828390">
    <property type="component" value="Unassembled WGS sequence"/>
</dbReference>
<name>A0A9D4CN48_DREPO</name>
<protein>
    <submittedName>
        <fullName evidence="1">Uncharacterized protein</fullName>
    </submittedName>
</protein>
<proteinExistence type="predicted"/>
<gene>
    <name evidence="1" type="ORF">DPMN_054421</name>
</gene>
<comment type="caution">
    <text evidence="1">The sequence shown here is derived from an EMBL/GenBank/DDBJ whole genome shotgun (WGS) entry which is preliminary data.</text>
</comment>
<reference evidence="1" key="1">
    <citation type="journal article" date="2019" name="bioRxiv">
        <title>The Genome of the Zebra Mussel, Dreissena polymorpha: A Resource for Invasive Species Research.</title>
        <authorList>
            <person name="McCartney M.A."/>
            <person name="Auch B."/>
            <person name="Kono T."/>
            <person name="Mallez S."/>
            <person name="Zhang Y."/>
            <person name="Obille A."/>
            <person name="Becker A."/>
            <person name="Abrahante J.E."/>
            <person name="Garbe J."/>
            <person name="Badalamenti J.P."/>
            <person name="Herman A."/>
            <person name="Mangelson H."/>
            <person name="Liachko I."/>
            <person name="Sullivan S."/>
            <person name="Sone E.D."/>
            <person name="Koren S."/>
            <person name="Silverstein K.A.T."/>
            <person name="Beckman K.B."/>
            <person name="Gohl D.M."/>
        </authorList>
    </citation>
    <scope>NUCLEOTIDE SEQUENCE</scope>
    <source>
        <strain evidence="1">Duluth1</strain>
        <tissue evidence="1">Whole animal</tissue>
    </source>
</reference>
<sequence>MTFRTTRATVDICRSPSLKSNSSLSDRVTLTVVTLLIDDVTFSSDDSIKRYCDP</sequence>
<dbReference type="EMBL" id="JAIWYP010000012">
    <property type="protein sequence ID" value="KAH3728464.1"/>
    <property type="molecule type" value="Genomic_DNA"/>
</dbReference>
<dbReference type="AlphaFoldDB" id="A0A9D4CN48"/>
<evidence type="ECO:0000313" key="2">
    <source>
        <dbReference type="Proteomes" id="UP000828390"/>
    </source>
</evidence>
<accession>A0A9D4CN48</accession>
<evidence type="ECO:0000313" key="1">
    <source>
        <dbReference type="EMBL" id="KAH3728464.1"/>
    </source>
</evidence>